<gene>
    <name evidence="3" type="ORF">AMORRO_LOCUS7969</name>
</gene>
<keyword evidence="4" id="KW-1185">Reference proteome</keyword>
<dbReference type="AlphaFoldDB" id="A0A9N9GJ07"/>
<feature type="region of interest" description="Disordered" evidence="2">
    <location>
        <begin position="136"/>
        <end position="190"/>
    </location>
</feature>
<dbReference type="Proteomes" id="UP000789342">
    <property type="component" value="Unassembled WGS sequence"/>
</dbReference>
<reference evidence="3" key="1">
    <citation type="submission" date="2021-06" db="EMBL/GenBank/DDBJ databases">
        <authorList>
            <person name="Kallberg Y."/>
            <person name="Tangrot J."/>
            <person name="Rosling A."/>
        </authorList>
    </citation>
    <scope>NUCLEOTIDE SEQUENCE</scope>
    <source>
        <strain evidence="3">CL551</strain>
    </source>
</reference>
<evidence type="ECO:0000256" key="2">
    <source>
        <dbReference type="SAM" id="MobiDB-lite"/>
    </source>
</evidence>
<dbReference type="EMBL" id="CAJVPV010006449">
    <property type="protein sequence ID" value="CAG8605388.1"/>
    <property type="molecule type" value="Genomic_DNA"/>
</dbReference>
<feature type="compositionally biased region" description="Low complexity" evidence="2">
    <location>
        <begin position="136"/>
        <end position="155"/>
    </location>
</feature>
<evidence type="ECO:0000256" key="1">
    <source>
        <dbReference type="SAM" id="Coils"/>
    </source>
</evidence>
<name>A0A9N9GJ07_9GLOM</name>
<organism evidence="3 4">
    <name type="scientific">Acaulospora morrowiae</name>
    <dbReference type="NCBI Taxonomy" id="94023"/>
    <lineage>
        <taxon>Eukaryota</taxon>
        <taxon>Fungi</taxon>
        <taxon>Fungi incertae sedis</taxon>
        <taxon>Mucoromycota</taxon>
        <taxon>Glomeromycotina</taxon>
        <taxon>Glomeromycetes</taxon>
        <taxon>Diversisporales</taxon>
        <taxon>Acaulosporaceae</taxon>
        <taxon>Acaulospora</taxon>
    </lineage>
</organism>
<protein>
    <submittedName>
        <fullName evidence="3">511_t:CDS:1</fullName>
    </submittedName>
</protein>
<keyword evidence="1" id="KW-0175">Coiled coil</keyword>
<feature type="compositionally biased region" description="Basic residues" evidence="2">
    <location>
        <begin position="156"/>
        <end position="165"/>
    </location>
</feature>
<comment type="caution">
    <text evidence="3">The sequence shown here is derived from an EMBL/GenBank/DDBJ whole genome shotgun (WGS) entry which is preliminary data.</text>
</comment>
<proteinExistence type="predicted"/>
<dbReference type="SUPFAM" id="SSF46689">
    <property type="entry name" value="Homeodomain-like"/>
    <property type="match status" value="1"/>
</dbReference>
<sequence>MASAHLSPYTSSVFPIPTIPKDSSNPAFPLTIPLYSTNNISRTMGVRKESGFVEVRNNILENGAGSDTSRSLPRVVFSAHFSPQRALSPSEFSLSPASYSSAEEEMIVHEQEQNAITTLASLAIVARNMQHQSPAFSVASSTVSSPPSSPSASPRRSSRKPKPSRRSKEQMLSKRRLSGPATRLRRHKPIISGDEEKEEYYRERTAIVPEKLDAPHTRTRRLPVVNAYGVVGCGGYNPALPKNPNYPLPPPKSFITSKWTPSQHKAFLALYLMHGKDFPLIGRLIHKTTSEVVEYYYLCKHSYQFRLAKNMKKDLEEYEDNLNKIEAQVKGLAKIAQGKKGGRKKKVIRS</sequence>
<dbReference type="Gene3D" id="1.10.10.60">
    <property type="entry name" value="Homeodomain-like"/>
    <property type="match status" value="1"/>
</dbReference>
<evidence type="ECO:0000313" key="3">
    <source>
        <dbReference type="EMBL" id="CAG8605388.1"/>
    </source>
</evidence>
<dbReference type="OrthoDB" id="6147534at2759"/>
<accession>A0A9N9GJ07</accession>
<evidence type="ECO:0000313" key="4">
    <source>
        <dbReference type="Proteomes" id="UP000789342"/>
    </source>
</evidence>
<feature type="compositionally biased region" description="Basic residues" evidence="2">
    <location>
        <begin position="173"/>
        <end position="189"/>
    </location>
</feature>
<feature type="coiled-coil region" evidence="1">
    <location>
        <begin position="308"/>
        <end position="335"/>
    </location>
</feature>
<dbReference type="InterPro" id="IPR009057">
    <property type="entry name" value="Homeodomain-like_sf"/>
</dbReference>